<name>A0A6H2DQQ0_9SPHN</name>
<feature type="domain" description="GGDEF" evidence="3">
    <location>
        <begin position="42"/>
        <end position="166"/>
    </location>
</feature>
<dbReference type="InterPro" id="IPR029787">
    <property type="entry name" value="Nucleotide_cyclase"/>
</dbReference>
<comment type="catalytic activity">
    <reaction evidence="2">
        <text>2 GTP = 3',3'-c-di-GMP + 2 diphosphate</text>
        <dbReference type="Rhea" id="RHEA:24898"/>
        <dbReference type="ChEBI" id="CHEBI:33019"/>
        <dbReference type="ChEBI" id="CHEBI:37565"/>
        <dbReference type="ChEBI" id="CHEBI:58805"/>
        <dbReference type="EC" id="2.7.7.65"/>
    </reaction>
</comment>
<accession>A0A6H2DQQ0</accession>
<reference evidence="4 5" key="1">
    <citation type="submission" date="2020-04" db="EMBL/GenBank/DDBJ databases">
        <title>Genome sequence for Sphingorhabdus sp. strain M1.</title>
        <authorList>
            <person name="Park S.-J."/>
        </authorList>
    </citation>
    <scope>NUCLEOTIDE SEQUENCE [LARGE SCALE GENOMIC DNA]</scope>
    <source>
        <strain evidence="4 5">JK6</strain>
    </source>
</reference>
<dbReference type="CDD" id="cd01949">
    <property type="entry name" value="GGDEF"/>
    <property type="match status" value="1"/>
</dbReference>
<proteinExistence type="predicted"/>
<dbReference type="InterPro" id="IPR050469">
    <property type="entry name" value="Diguanylate_Cyclase"/>
</dbReference>
<dbReference type="InterPro" id="IPR043128">
    <property type="entry name" value="Rev_trsase/Diguanyl_cyclase"/>
</dbReference>
<evidence type="ECO:0000259" key="3">
    <source>
        <dbReference type="PROSITE" id="PS50887"/>
    </source>
</evidence>
<dbReference type="GO" id="GO:0052621">
    <property type="term" value="F:diguanylate cyclase activity"/>
    <property type="evidence" value="ECO:0007669"/>
    <property type="project" value="UniProtKB-EC"/>
</dbReference>
<dbReference type="PANTHER" id="PTHR45138">
    <property type="entry name" value="REGULATORY COMPONENTS OF SENSORY TRANSDUCTION SYSTEM"/>
    <property type="match status" value="1"/>
</dbReference>
<dbReference type="RefSeq" id="WP_168820264.1">
    <property type="nucleotide sequence ID" value="NZ_CP051217.1"/>
</dbReference>
<evidence type="ECO:0000313" key="5">
    <source>
        <dbReference type="Proteomes" id="UP000501600"/>
    </source>
</evidence>
<keyword evidence="5" id="KW-1185">Reference proteome</keyword>
<dbReference type="SMART" id="SM00267">
    <property type="entry name" value="GGDEF"/>
    <property type="match status" value="1"/>
</dbReference>
<sequence length="166" mass="18429">MKLQISELEKMARHDVLTGLPNRRSFIEALETRIMRCQRYGDITALLYLDVNGLKSVNDAQGHTAGDQLLVHLGRLLDDNIRASDMVARIGGDEFALLLDKLDADQVEAKIKFLMERIASSTLHYDGSQIKMSAAIGYCFVGPKDSVEDLMVQADQAMYALKPGQS</sequence>
<dbReference type="PANTHER" id="PTHR45138:SF9">
    <property type="entry name" value="DIGUANYLATE CYCLASE DGCM-RELATED"/>
    <property type="match status" value="1"/>
</dbReference>
<dbReference type="EMBL" id="CP051217">
    <property type="protein sequence ID" value="QJB69996.1"/>
    <property type="molecule type" value="Genomic_DNA"/>
</dbReference>
<dbReference type="AlphaFoldDB" id="A0A6H2DQQ0"/>
<dbReference type="Proteomes" id="UP000501600">
    <property type="component" value="Chromosome"/>
</dbReference>
<organism evidence="4 5">
    <name type="scientific">Parasphingorhabdus halotolerans</name>
    <dbReference type="NCBI Taxonomy" id="2725558"/>
    <lineage>
        <taxon>Bacteria</taxon>
        <taxon>Pseudomonadati</taxon>
        <taxon>Pseudomonadota</taxon>
        <taxon>Alphaproteobacteria</taxon>
        <taxon>Sphingomonadales</taxon>
        <taxon>Sphingomonadaceae</taxon>
        <taxon>Parasphingorhabdus</taxon>
    </lineage>
</organism>
<protein>
    <recommendedName>
        <fullName evidence="1">diguanylate cyclase</fullName>
        <ecNumber evidence="1">2.7.7.65</ecNumber>
    </recommendedName>
</protein>
<dbReference type="Pfam" id="PF00990">
    <property type="entry name" value="GGDEF"/>
    <property type="match status" value="1"/>
</dbReference>
<evidence type="ECO:0000256" key="2">
    <source>
        <dbReference type="ARBA" id="ARBA00034247"/>
    </source>
</evidence>
<gene>
    <name evidence="4" type="ORF">HF685_12440</name>
</gene>
<dbReference type="EC" id="2.7.7.65" evidence="1"/>
<dbReference type="NCBIfam" id="TIGR00254">
    <property type="entry name" value="GGDEF"/>
    <property type="match status" value="1"/>
</dbReference>
<evidence type="ECO:0000256" key="1">
    <source>
        <dbReference type="ARBA" id="ARBA00012528"/>
    </source>
</evidence>
<dbReference type="KEGG" id="phao:HF685_12440"/>
<dbReference type="SUPFAM" id="SSF55073">
    <property type="entry name" value="Nucleotide cyclase"/>
    <property type="match status" value="1"/>
</dbReference>
<dbReference type="InterPro" id="IPR000160">
    <property type="entry name" value="GGDEF_dom"/>
</dbReference>
<dbReference type="PROSITE" id="PS50887">
    <property type="entry name" value="GGDEF"/>
    <property type="match status" value="1"/>
</dbReference>
<evidence type="ECO:0000313" key="4">
    <source>
        <dbReference type="EMBL" id="QJB69996.1"/>
    </source>
</evidence>
<dbReference type="Gene3D" id="3.30.70.270">
    <property type="match status" value="1"/>
</dbReference>